<comment type="caution">
    <text evidence="3">The sequence shown here is derived from an EMBL/GenBank/DDBJ whole genome shotgun (WGS) entry which is preliminary data.</text>
</comment>
<sequence length="852" mass="92346">MSDSGRPRVLIPDVVFKKGADINKDFIICYYNGRAPPFHQIRSVFNHMWGKGGQLEIHNNPLQHSTIVRIPNDYLRSKIFEKSIWYVGETIFHTVQWVTSHSSTTPPLDSIKIWTHLTGVPLDLRYDEGLSLVSGLVGEPKETDDFTKNLVSLTVSHVKVEVNLNLPLSKVVEFERKSGEVVEVQVSYPWVPPTCSYCSELGHISRNCLKWFPPPQDTVNQKEKSTVNDPSPSASKSKRGKAKEKVYVEVQSGKARVAPVENKVPEAGKSSSEIAENSAPVAGVSVLVQLAPCELATVEASGGSVPPSETSLAPAVSFQLPLASFSSPTAIPRRPLKRSRSSPSLSPPLKSDTSPLSQEMWVKDKSHKLSGTCYDEVCLETSYSRFRPHSAAVTTGEGHPLPPTSLDPPDPPSPFPINHSPPLSPSPLKNLIQTASGKKSRSSPLQVKVGLSDDVTMAEPPTATNEISTSVSNSLKVDLLSTSTVTTVHSSVSTEQSPLATPDAAEVAPPPPRATTPPNLSLPPQVPSLVETIRKREDKTLKRLASLAMSNSGRPRVLIPDTVFKKGADINKDFIICYYNGRAPPFHQIRSVFNHMWGKGGETMFHTSQWGTSHSSTTPPLDSIQIWAHLTGVPLDLRYNKGLSLVAGLVGEPKETDDFTKNLVSLTVSHVKVEVNLNLPLPKVVEFERESGEAVEVQVSYPWVPPTCSHCSELGHIARNYLKRSPPPQDTVNQKEKSTVNDPPPSASKSKRGKAKDKVYVEVQRGKARVAPVENKVPEAGRSSSEIAENSASVAGVSVPVQLAPCELATMEASGGSVPPSETSLAPAVSFQLPLASFSSPTAIPHRPLKRS</sequence>
<keyword evidence="4" id="KW-1185">Reference proteome</keyword>
<dbReference type="Pfam" id="PF14111">
    <property type="entry name" value="DUF4283"/>
    <property type="match status" value="1"/>
</dbReference>
<feature type="domain" description="CCHC-type" evidence="2">
    <location>
        <begin position="707"/>
        <end position="723"/>
    </location>
</feature>
<dbReference type="EMBL" id="QGKV02001507">
    <property type="protein sequence ID" value="KAF3530571.1"/>
    <property type="molecule type" value="Genomic_DNA"/>
</dbReference>
<evidence type="ECO:0000256" key="1">
    <source>
        <dbReference type="SAM" id="MobiDB-lite"/>
    </source>
</evidence>
<dbReference type="InterPro" id="IPR001878">
    <property type="entry name" value="Znf_CCHC"/>
</dbReference>
<accession>A0ABQ7BEI4</accession>
<protein>
    <recommendedName>
        <fullName evidence="2">CCHC-type domain-containing protein</fullName>
    </recommendedName>
</protein>
<proteinExistence type="predicted"/>
<dbReference type="Proteomes" id="UP000266723">
    <property type="component" value="Unassembled WGS sequence"/>
</dbReference>
<feature type="region of interest" description="Disordered" evidence="1">
    <location>
        <begin position="489"/>
        <end position="525"/>
    </location>
</feature>
<dbReference type="InterPro" id="IPR040256">
    <property type="entry name" value="At4g02000-like"/>
</dbReference>
<evidence type="ECO:0000313" key="4">
    <source>
        <dbReference type="Proteomes" id="UP000266723"/>
    </source>
</evidence>
<feature type="compositionally biased region" description="Pro residues" evidence="1">
    <location>
        <begin position="400"/>
        <end position="415"/>
    </location>
</feature>
<gene>
    <name evidence="3" type="ORF">DY000_02038716</name>
</gene>
<feature type="region of interest" description="Disordered" evidence="1">
    <location>
        <begin position="329"/>
        <end position="359"/>
    </location>
</feature>
<feature type="region of interest" description="Disordered" evidence="1">
    <location>
        <begin position="721"/>
        <end position="759"/>
    </location>
</feature>
<evidence type="ECO:0000259" key="2">
    <source>
        <dbReference type="SMART" id="SM00343"/>
    </source>
</evidence>
<evidence type="ECO:0000313" key="3">
    <source>
        <dbReference type="EMBL" id="KAF3530571.1"/>
    </source>
</evidence>
<dbReference type="Pfam" id="PF00098">
    <property type="entry name" value="zf-CCHC"/>
    <property type="match status" value="1"/>
</dbReference>
<dbReference type="PANTHER" id="PTHR31286">
    <property type="entry name" value="GLYCINE-RICH CELL WALL STRUCTURAL PROTEIN 1.8-LIKE"/>
    <property type="match status" value="1"/>
</dbReference>
<name>A0ABQ7BEI4_BRACR</name>
<feature type="compositionally biased region" description="Low complexity" evidence="1">
    <location>
        <begin position="341"/>
        <end position="357"/>
    </location>
</feature>
<feature type="compositionally biased region" description="Pro residues" evidence="1">
    <location>
        <begin position="508"/>
        <end position="525"/>
    </location>
</feature>
<feature type="compositionally biased region" description="Low complexity" evidence="1">
    <location>
        <begin position="489"/>
        <end position="507"/>
    </location>
</feature>
<dbReference type="PANTHER" id="PTHR31286:SF90">
    <property type="entry name" value="DUF4283 DOMAIN-CONTAINING PROTEIN"/>
    <property type="match status" value="1"/>
</dbReference>
<reference evidence="3 4" key="1">
    <citation type="journal article" date="2020" name="BMC Genomics">
        <title>Intraspecific diversification of the crop wild relative Brassica cretica Lam. using demographic model selection.</title>
        <authorList>
            <person name="Kioukis A."/>
            <person name="Michalopoulou V.A."/>
            <person name="Briers L."/>
            <person name="Pirintsos S."/>
            <person name="Studholme D.J."/>
            <person name="Pavlidis P."/>
            <person name="Sarris P.F."/>
        </authorList>
    </citation>
    <scope>NUCLEOTIDE SEQUENCE [LARGE SCALE GENOMIC DNA]</scope>
    <source>
        <strain evidence="4">cv. PFS-1207/04</strain>
    </source>
</reference>
<feature type="region of interest" description="Disordered" evidence="1">
    <location>
        <begin position="218"/>
        <end position="243"/>
    </location>
</feature>
<dbReference type="InterPro" id="IPR025558">
    <property type="entry name" value="DUF4283"/>
</dbReference>
<feature type="domain" description="CCHC-type" evidence="2">
    <location>
        <begin position="194"/>
        <end position="210"/>
    </location>
</feature>
<feature type="region of interest" description="Disordered" evidence="1">
    <location>
        <begin position="391"/>
        <end position="429"/>
    </location>
</feature>
<dbReference type="SMART" id="SM00343">
    <property type="entry name" value="ZnF_C2HC"/>
    <property type="match status" value="2"/>
</dbReference>
<organism evidence="3 4">
    <name type="scientific">Brassica cretica</name>
    <name type="common">Mustard</name>
    <dbReference type="NCBI Taxonomy" id="69181"/>
    <lineage>
        <taxon>Eukaryota</taxon>
        <taxon>Viridiplantae</taxon>
        <taxon>Streptophyta</taxon>
        <taxon>Embryophyta</taxon>
        <taxon>Tracheophyta</taxon>
        <taxon>Spermatophyta</taxon>
        <taxon>Magnoliopsida</taxon>
        <taxon>eudicotyledons</taxon>
        <taxon>Gunneridae</taxon>
        <taxon>Pentapetalae</taxon>
        <taxon>rosids</taxon>
        <taxon>malvids</taxon>
        <taxon>Brassicales</taxon>
        <taxon>Brassicaceae</taxon>
        <taxon>Brassiceae</taxon>
        <taxon>Brassica</taxon>
    </lineage>
</organism>